<reference evidence="1 2" key="1">
    <citation type="submission" date="2019-10" db="EMBL/GenBank/DDBJ databases">
        <authorList>
            <person name="Karimi E."/>
        </authorList>
    </citation>
    <scope>NUCLEOTIDE SEQUENCE [LARGE SCALE GENOMIC DNA]</scope>
    <source>
        <strain evidence="1">Aeromonas sp. 8C</strain>
    </source>
</reference>
<accession>A0A653KXC1</accession>
<evidence type="ECO:0000313" key="2">
    <source>
        <dbReference type="Proteomes" id="UP000439123"/>
    </source>
</evidence>
<organism evidence="1 2">
    <name type="scientific">Aeromonas veronii</name>
    <dbReference type="NCBI Taxonomy" id="654"/>
    <lineage>
        <taxon>Bacteria</taxon>
        <taxon>Pseudomonadati</taxon>
        <taxon>Pseudomonadota</taxon>
        <taxon>Gammaproteobacteria</taxon>
        <taxon>Aeromonadales</taxon>
        <taxon>Aeromonadaceae</taxon>
        <taxon>Aeromonas</taxon>
    </lineage>
</organism>
<dbReference type="AlphaFoldDB" id="A0A653KXC1"/>
<gene>
    <name evidence="1" type="ORF">AERO8C_150205</name>
</gene>
<dbReference type="Proteomes" id="UP000439123">
    <property type="component" value="Unassembled WGS sequence"/>
</dbReference>
<name>A0A653KXC1_AERVE</name>
<evidence type="ECO:0000313" key="1">
    <source>
        <dbReference type="EMBL" id="VXA83471.1"/>
    </source>
</evidence>
<dbReference type="PROSITE" id="PS51257">
    <property type="entry name" value="PROKAR_LIPOPROTEIN"/>
    <property type="match status" value="1"/>
</dbReference>
<dbReference type="EMBL" id="CABWLC010000007">
    <property type="protein sequence ID" value="VXA83471.1"/>
    <property type="molecule type" value="Genomic_DNA"/>
</dbReference>
<sequence length="580" mass="62128">MRGRTQPLAGGGLAGAACCRCPASSHIRIIGPGAPLWRRPDNVLTGVLDIAGFAVDAVGGVDLQFGRAFHFKHFKHPCRAVALGGFGPGGQIDLDRNALVLQLEVARLILVVTGVGQIHRRELVKAQSAIGFGVMDGLAAAGHAQLTVIVSLIEQFEGRVCAKQPLLQPVEDTAQPGTIAMKRRAEVARRLEFAGQPALVQLVIILGQIPAPFIAPPQGHRDGFCRQHAGLHGGVDPLDAGKVEGARITTDQQAAREVHAGQGVPAPLGDGACAIADALPILQHASDKRVMFEALEFVERAEPGILVVEIDNQPDRHLIPLHVIEIEATVAIAAPLLAEGPATAVQHLSCVALTCWQLPQLLEADGIVLGLGRACQVEVGDQLLAEMTAGSFGKEGVAAEQRHAGHMISFWIARPIQPQIAGDHPLDPARFHDKFAGGKSRVDFDSQFFRLLTEPAAEIAQTDHMATLIVHPGRHRPGGELQGTLLALQQMNLIVADRHAERRLLPAIRQQLFQGDGIKQGAGEQMGTNFRPFLQQTDRESGILLFQGDGCTEPRRTAADDDDIKFHCFPFHLASALWLA</sequence>
<proteinExistence type="predicted"/>
<protein>
    <submittedName>
        <fullName evidence="1">Uncharacterized protein</fullName>
    </submittedName>
</protein>